<dbReference type="GeneID" id="43670528"/>
<reference evidence="1 2" key="1">
    <citation type="submission" date="2019-04" db="EMBL/GenBank/DDBJ databases">
        <authorList>
            <consortium name="DOE Joint Genome Institute"/>
            <person name="Mondo S."/>
            <person name="Kjaerbolling I."/>
            <person name="Vesth T."/>
            <person name="Frisvad J.C."/>
            <person name="Nybo J.L."/>
            <person name="Theobald S."/>
            <person name="Kildgaard S."/>
            <person name="Isbrandt T."/>
            <person name="Kuo A."/>
            <person name="Sato A."/>
            <person name="Lyhne E.K."/>
            <person name="Kogle M.E."/>
            <person name="Wiebenga A."/>
            <person name="Kun R.S."/>
            <person name="Lubbers R.J."/>
            <person name="Makela M.R."/>
            <person name="Barry K."/>
            <person name="Chovatia M."/>
            <person name="Clum A."/>
            <person name="Daum C."/>
            <person name="Haridas S."/>
            <person name="He G."/>
            <person name="LaButti K."/>
            <person name="Lipzen A."/>
            <person name="Riley R."/>
            <person name="Salamov A."/>
            <person name="Simmons B.A."/>
            <person name="Magnuson J.K."/>
            <person name="Henrissat B."/>
            <person name="Mortensen U.H."/>
            <person name="Larsen T.O."/>
            <person name="Devries R.P."/>
            <person name="Grigoriev I.V."/>
            <person name="Machida M."/>
            <person name="Baker S.E."/>
            <person name="Andersen M.R."/>
            <person name="Cantor M.N."/>
            <person name="Hua S.X."/>
        </authorList>
    </citation>
    <scope>NUCLEOTIDE SEQUENCE [LARGE SCALE GENOMIC DNA]</scope>
    <source>
        <strain evidence="1 2">CBS 119388</strain>
    </source>
</reference>
<dbReference type="SUPFAM" id="SSF53335">
    <property type="entry name" value="S-adenosyl-L-methionine-dependent methyltransferases"/>
    <property type="match status" value="1"/>
</dbReference>
<dbReference type="InterPro" id="IPR029063">
    <property type="entry name" value="SAM-dependent_MTases_sf"/>
</dbReference>
<keyword evidence="1" id="KW-0808">Transferase</keyword>
<gene>
    <name evidence="1" type="ORF">BDV37DRAFT_277677</name>
</gene>
<dbReference type="Proteomes" id="UP000325579">
    <property type="component" value="Unassembled WGS sequence"/>
</dbReference>
<keyword evidence="1" id="KW-0489">Methyltransferase</keyword>
<evidence type="ECO:0000313" key="2">
    <source>
        <dbReference type="Proteomes" id="UP000325579"/>
    </source>
</evidence>
<name>A0A5N6I6D0_9EURO</name>
<dbReference type="EMBL" id="ML736738">
    <property type="protein sequence ID" value="KAE8410034.1"/>
    <property type="molecule type" value="Genomic_DNA"/>
</dbReference>
<accession>A0A5N7DUF0</accession>
<protein>
    <submittedName>
        <fullName evidence="1">S-adenosyl-L-methionine-dependent methyltransferase</fullName>
    </submittedName>
</protein>
<accession>A0A5N6I6D0</accession>
<dbReference type="RefSeq" id="XP_031947353.1">
    <property type="nucleotide sequence ID" value="XM_032085837.1"/>
</dbReference>
<dbReference type="GO" id="GO:0008168">
    <property type="term" value="F:methyltransferase activity"/>
    <property type="evidence" value="ECO:0007669"/>
    <property type="project" value="UniProtKB-KW"/>
</dbReference>
<dbReference type="OrthoDB" id="2013972at2759"/>
<proteinExistence type="predicted"/>
<dbReference type="GO" id="GO:0032259">
    <property type="term" value="P:methylation"/>
    <property type="evidence" value="ECO:0007669"/>
    <property type="project" value="UniProtKB-KW"/>
</dbReference>
<evidence type="ECO:0000313" key="1">
    <source>
        <dbReference type="EMBL" id="KAE8410034.1"/>
    </source>
</evidence>
<dbReference type="CDD" id="cd02440">
    <property type="entry name" value="AdoMet_MTases"/>
    <property type="match status" value="1"/>
</dbReference>
<dbReference type="AlphaFoldDB" id="A0A5N6I6D0"/>
<sequence>MHEALTIDPPASQNVHDSRFAALYELGGGITELFAKELILQSGLALSSQEPLVILDNACGTGAVSSVLHRTIGSDKKGNWQLTCGDRSDSMLYYTRQKMLQEEWHNTEVKIVNAQDTRLPSAHYTHVFTAFAFNLFPDDISAMKECVRILQPRGILAVSTWKSTIWVCTLTAAMASLPGNLPAPSEKEINGLYNLGWDEESSVQTRFEQAGLSNIQVRTVRKERLFPMGQFVESCTVLIPMIVNTFWTQDQRRQHVSELPLAIRRYAEGKFGMDGLASLEAEAIIATGRKS</sequence>
<dbReference type="InterPro" id="IPR041698">
    <property type="entry name" value="Methyltransf_25"/>
</dbReference>
<organism evidence="1 2">
    <name type="scientific">Aspergillus pseudonomiae</name>
    <dbReference type="NCBI Taxonomy" id="1506151"/>
    <lineage>
        <taxon>Eukaryota</taxon>
        <taxon>Fungi</taxon>
        <taxon>Dikarya</taxon>
        <taxon>Ascomycota</taxon>
        <taxon>Pezizomycotina</taxon>
        <taxon>Eurotiomycetes</taxon>
        <taxon>Eurotiomycetidae</taxon>
        <taxon>Eurotiales</taxon>
        <taxon>Aspergillaceae</taxon>
        <taxon>Aspergillus</taxon>
        <taxon>Aspergillus subgen. Circumdati</taxon>
    </lineage>
</organism>
<dbReference type="Pfam" id="PF13649">
    <property type="entry name" value="Methyltransf_25"/>
    <property type="match status" value="1"/>
</dbReference>
<keyword evidence="2" id="KW-1185">Reference proteome</keyword>
<dbReference type="Gene3D" id="3.40.50.150">
    <property type="entry name" value="Vaccinia Virus protein VP39"/>
    <property type="match status" value="1"/>
</dbReference>